<gene>
    <name evidence="1" type="ORF">FYJ83_13390</name>
</gene>
<dbReference type="SUPFAM" id="SSF90257">
    <property type="entry name" value="Myosin rod fragments"/>
    <property type="match status" value="1"/>
</dbReference>
<dbReference type="RefSeq" id="WP_154441324.1">
    <property type="nucleotide sequence ID" value="NZ_VUNQ01000033.1"/>
</dbReference>
<dbReference type="Proteomes" id="UP000469523">
    <property type="component" value="Unassembled WGS sequence"/>
</dbReference>
<dbReference type="Gene3D" id="1.20.5.170">
    <property type="match status" value="1"/>
</dbReference>
<reference evidence="1 2" key="1">
    <citation type="submission" date="2019-09" db="EMBL/GenBank/DDBJ databases">
        <title>In-depth cultivation of the pig gut microbiome towards novel bacterial diversity and tailored functional studies.</title>
        <authorList>
            <person name="Wylensek D."/>
            <person name="Hitch T.C.A."/>
            <person name="Clavel T."/>
        </authorList>
    </citation>
    <scope>NUCLEOTIDE SEQUENCE [LARGE SCALE GENOMIC DNA]</scope>
    <source>
        <strain evidence="1 2">WCA3-693-APC-4?</strain>
    </source>
</reference>
<accession>A0A6N7Y321</accession>
<organism evidence="1 2">
    <name type="scientific">Tissierella pigra</name>
    <dbReference type="NCBI Taxonomy" id="2607614"/>
    <lineage>
        <taxon>Bacteria</taxon>
        <taxon>Bacillati</taxon>
        <taxon>Bacillota</taxon>
        <taxon>Tissierellia</taxon>
        <taxon>Tissierellales</taxon>
        <taxon>Tissierellaceae</taxon>
        <taxon>Tissierella</taxon>
    </lineage>
</organism>
<protein>
    <submittedName>
        <fullName evidence="1">Uncharacterized protein</fullName>
    </submittedName>
</protein>
<proteinExistence type="predicted"/>
<sequence length="119" mass="13415">MTNEEFQKIVLEKLGNLEDKVVGIGNKVVGLEDKVVGLEDKVVSLEDKVVDLGNKVVNLEKGQEEIKKDVKSIIEQTANLSEFRYEINTKVDKLTEEFNTIEIVTAKNWNDIAKLKAAR</sequence>
<name>A0A6N7Y321_9FIRM</name>
<dbReference type="AlphaFoldDB" id="A0A6N7Y321"/>
<evidence type="ECO:0000313" key="1">
    <source>
        <dbReference type="EMBL" id="MSU02450.1"/>
    </source>
</evidence>
<evidence type="ECO:0000313" key="2">
    <source>
        <dbReference type="Proteomes" id="UP000469523"/>
    </source>
</evidence>
<comment type="caution">
    <text evidence="1">The sequence shown here is derived from an EMBL/GenBank/DDBJ whole genome shotgun (WGS) entry which is preliminary data.</text>
</comment>
<dbReference type="EMBL" id="VUNQ01000033">
    <property type="protein sequence ID" value="MSU02450.1"/>
    <property type="molecule type" value="Genomic_DNA"/>
</dbReference>
<keyword evidence="2" id="KW-1185">Reference proteome</keyword>